<name>A0A2H1WJA1_SPOFR</name>
<protein>
    <submittedName>
        <fullName evidence="1">SFRICE_005292</fullName>
    </submittedName>
</protein>
<sequence length="165" mass="19166">MRSKKYQTDFTKDHNAICTQHRCLKYVVRHTNIECPFLFEARDIGPLYRQHPPPGISDVVLAEVQREQATQARDWIRIIPYGEDILTAVWIKIAYKWPLLTKASSHTEKMEPHVVNKKAREFIADNEKKSILKGHESVAPNRKPSVTRCKVRRNAVDLKTESYGQ</sequence>
<proteinExistence type="predicted"/>
<organism evidence="1">
    <name type="scientific">Spodoptera frugiperda</name>
    <name type="common">Fall armyworm</name>
    <dbReference type="NCBI Taxonomy" id="7108"/>
    <lineage>
        <taxon>Eukaryota</taxon>
        <taxon>Metazoa</taxon>
        <taxon>Ecdysozoa</taxon>
        <taxon>Arthropoda</taxon>
        <taxon>Hexapoda</taxon>
        <taxon>Insecta</taxon>
        <taxon>Pterygota</taxon>
        <taxon>Neoptera</taxon>
        <taxon>Endopterygota</taxon>
        <taxon>Lepidoptera</taxon>
        <taxon>Glossata</taxon>
        <taxon>Ditrysia</taxon>
        <taxon>Noctuoidea</taxon>
        <taxon>Noctuidae</taxon>
        <taxon>Amphipyrinae</taxon>
        <taxon>Spodoptera</taxon>
    </lineage>
</organism>
<gene>
    <name evidence="1" type="ORF">SFRICE_005292</name>
</gene>
<dbReference type="AlphaFoldDB" id="A0A2H1WJA1"/>
<dbReference type="EMBL" id="ODYU01009025">
    <property type="protein sequence ID" value="SOQ53128.1"/>
    <property type="molecule type" value="Genomic_DNA"/>
</dbReference>
<accession>A0A2H1WJA1</accession>
<reference evidence="1" key="1">
    <citation type="submission" date="2016-07" db="EMBL/GenBank/DDBJ databases">
        <authorList>
            <person name="Bretaudeau A."/>
        </authorList>
    </citation>
    <scope>NUCLEOTIDE SEQUENCE</scope>
    <source>
        <strain evidence="1">Rice</strain>
        <tissue evidence="1">Whole body</tissue>
    </source>
</reference>
<evidence type="ECO:0000313" key="1">
    <source>
        <dbReference type="EMBL" id="SOQ53128.1"/>
    </source>
</evidence>